<dbReference type="InterPro" id="IPR053802">
    <property type="entry name" value="DUF6950"/>
</dbReference>
<dbReference type="OrthoDB" id="6586924at2"/>
<protein>
    <recommendedName>
        <fullName evidence="1">DUF6950 domain-containing protein</fullName>
    </recommendedName>
</protein>
<dbReference type="AlphaFoldDB" id="A0A1G9JJB5"/>
<dbReference type="RefSeq" id="WP_090756066.1">
    <property type="nucleotide sequence ID" value="NZ_FNGE01000009.1"/>
</dbReference>
<keyword evidence="3" id="KW-1185">Reference proteome</keyword>
<sequence length="134" mass="14327">MKRLDDWKPRLRQFLAEQGDKQFQFGQQDCGALAGGAIEAMTGENPHTAVAGKYKTMAGALRTLKRLGHDDHVAYTASLLTEIEPLYATFGDIAVVDSPEGPALGVVVGAHIEVRAPGGRGVVPLTDAVRAFRV</sequence>
<dbReference type="Proteomes" id="UP000199555">
    <property type="component" value="Unassembled WGS sequence"/>
</dbReference>
<name>A0A1G9JJB5_9RHOB</name>
<reference evidence="3" key="1">
    <citation type="submission" date="2016-10" db="EMBL/GenBank/DDBJ databases">
        <authorList>
            <person name="Varghese N."/>
            <person name="Submissions S."/>
        </authorList>
    </citation>
    <scope>NUCLEOTIDE SEQUENCE [LARGE SCALE GENOMIC DNA]</scope>
    <source>
        <strain evidence="3">CGMCC 1.7655</strain>
    </source>
</reference>
<evidence type="ECO:0000313" key="3">
    <source>
        <dbReference type="Proteomes" id="UP000199555"/>
    </source>
</evidence>
<evidence type="ECO:0000313" key="2">
    <source>
        <dbReference type="EMBL" id="SDL37326.1"/>
    </source>
</evidence>
<gene>
    <name evidence="2" type="ORF">SAMN04487971_109150</name>
</gene>
<dbReference type="EMBL" id="FNGE01000009">
    <property type="protein sequence ID" value="SDL37326.1"/>
    <property type="molecule type" value="Genomic_DNA"/>
</dbReference>
<dbReference type="STRING" id="525640.SAMN04487971_109150"/>
<organism evidence="2 3">
    <name type="scientific">Paracoccus chinensis</name>
    <dbReference type="NCBI Taxonomy" id="525640"/>
    <lineage>
        <taxon>Bacteria</taxon>
        <taxon>Pseudomonadati</taxon>
        <taxon>Pseudomonadota</taxon>
        <taxon>Alphaproteobacteria</taxon>
        <taxon>Rhodobacterales</taxon>
        <taxon>Paracoccaceae</taxon>
        <taxon>Paracoccus</taxon>
    </lineage>
</organism>
<proteinExistence type="predicted"/>
<accession>A0A1G9JJB5</accession>
<dbReference type="Pfam" id="PF22262">
    <property type="entry name" value="DUF6950"/>
    <property type="match status" value="1"/>
</dbReference>
<evidence type="ECO:0000259" key="1">
    <source>
        <dbReference type="Pfam" id="PF22262"/>
    </source>
</evidence>
<feature type="domain" description="DUF6950" evidence="1">
    <location>
        <begin position="2"/>
        <end position="134"/>
    </location>
</feature>